<protein>
    <submittedName>
        <fullName evidence="4">Uncharacterized protein</fullName>
    </submittedName>
</protein>
<organism evidence="3 4">
    <name type="scientific">Haemonchus contortus</name>
    <name type="common">Barber pole worm</name>
    <dbReference type="NCBI Taxonomy" id="6289"/>
    <lineage>
        <taxon>Eukaryota</taxon>
        <taxon>Metazoa</taxon>
        <taxon>Ecdysozoa</taxon>
        <taxon>Nematoda</taxon>
        <taxon>Chromadorea</taxon>
        <taxon>Rhabditida</taxon>
        <taxon>Rhabditina</taxon>
        <taxon>Rhabditomorpha</taxon>
        <taxon>Strongyloidea</taxon>
        <taxon>Trichostrongylidae</taxon>
        <taxon>Haemonchus</taxon>
    </lineage>
</organism>
<dbReference type="Proteomes" id="UP000025227">
    <property type="component" value="Unplaced"/>
</dbReference>
<evidence type="ECO:0000313" key="4">
    <source>
        <dbReference type="WBParaSite" id="HCON_00041090-00001"/>
    </source>
</evidence>
<feature type="compositionally biased region" description="Basic and acidic residues" evidence="1">
    <location>
        <begin position="51"/>
        <end position="72"/>
    </location>
</feature>
<evidence type="ECO:0000313" key="3">
    <source>
        <dbReference type="Proteomes" id="UP000025227"/>
    </source>
</evidence>
<dbReference type="AlphaFoldDB" id="A0A7I5E746"/>
<feature type="region of interest" description="Disordered" evidence="1">
    <location>
        <begin position="48"/>
        <end position="102"/>
    </location>
</feature>
<proteinExistence type="predicted"/>
<evidence type="ECO:0000256" key="2">
    <source>
        <dbReference type="SAM" id="Phobius"/>
    </source>
</evidence>
<feature type="transmembrane region" description="Helical" evidence="2">
    <location>
        <begin position="114"/>
        <end position="135"/>
    </location>
</feature>
<name>A0A7I5E746_HAECO</name>
<keyword evidence="3" id="KW-1185">Reference proteome</keyword>
<reference evidence="4" key="1">
    <citation type="submission" date="2020-12" db="UniProtKB">
        <authorList>
            <consortium name="WormBaseParasite"/>
        </authorList>
    </citation>
    <scope>IDENTIFICATION</scope>
    <source>
        <strain evidence="4">MHco3</strain>
    </source>
</reference>
<dbReference type="WBParaSite" id="HCON_00041090-00001">
    <property type="protein sequence ID" value="HCON_00041090-00001"/>
    <property type="gene ID" value="HCON_00041090"/>
</dbReference>
<keyword evidence="2" id="KW-0812">Transmembrane</keyword>
<keyword evidence="2" id="KW-1133">Transmembrane helix</keyword>
<accession>A0A7I5E746</accession>
<sequence>MVAVAEYENINNPAKDLPPPPSKNKGESPYENVDANVDLLKVLEEMESLESETKSGDRMSKEKESKDKEKAAPRTSVSMEQKSKEGKVEKKDMGRKREDQEVDKTRPLIDLYRFIFVAVFILWLVAALFIVLMAANAAKMIDIL</sequence>
<keyword evidence="2" id="KW-0472">Membrane</keyword>
<feature type="region of interest" description="Disordered" evidence="1">
    <location>
        <begin position="1"/>
        <end position="31"/>
    </location>
</feature>
<evidence type="ECO:0000256" key="1">
    <source>
        <dbReference type="SAM" id="MobiDB-lite"/>
    </source>
</evidence>
<feature type="compositionally biased region" description="Basic and acidic residues" evidence="1">
    <location>
        <begin position="81"/>
        <end position="102"/>
    </location>
</feature>